<name>A0ABD2XC47_9HYME</name>
<evidence type="ECO:0000313" key="1">
    <source>
        <dbReference type="EMBL" id="KAL3402982.1"/>
    </source>
</evidence>
<reference evidence="1 2" key="1">
    <citation type="journal article" date="2024" name="bioRxiv">
        <title>A reference genome for Trichogramma kaykai: A tiny desert-dwelling parasitoid wasp with competing sex-ratio distorters.</title>
        <authorList>
            <person name="Culotta J."/>
            <person name="Lindsey A.R."/>
        </authorList>
    </citation>
    <scope>NUCLEOTIDE SEQUENCE [LARGE SCALE GENOMIC DNA]</scope>
    <source>
        <strain evidence="1 2">KSX58</strain>
    </source>
</reference>
<accession>A0ABD2XC47</accession>
<protein>
    <submittedName>
        <fullName evidence="1">Uncharacterized protein</fullName>
    </submittedName>
</protein>
<proteinExistence type="predicted"/>
<dbReference type="AlphaFoldDB" id="A0ABD2XC47"/>
<gene>
    <name evidence="1" type="ORF">TKK_004132</name>
</gene>
<keyword evidence="2" id="KW-1185">Reference proteome</keyword>
<evidence type="ECO:0000313" key="2">
    <source>
        <dbReference type="Proteomes" id="UP001627154"/>
    </source>
</evidence>
<comment type="caution">
    <text evidence="1">The sequence shown here is derived from an EMBL/GenBank/DDBJ whole genome shotgun (WGS) entry which is preliminary data.</text>
</comment>
<dbReference type="Proteomes" id="UP001627154">
    <property type="component" value="Unassembled WGS sequence"/>
</dbReference>
<organism evidence="1 2">
    <name type="scientific">Trichogramma kaykai</name>
    <dbReference type="NCBI Taxonomy" id="54128"/>
    <lineage>
        <taxon>Eukaryota</taxon>
        <taxon>Metazoa</taxon>
        <taxon>Ecdysozoa</taxon>
        <taxon>Arthropoda</taxon>
        <taxon>Hexapoda</taxon>
        <taxon>Insecta</taxon>
        <taxon>Pterygota</taxon>
        <taxon>Neoptera</taxon>
        <taxon>Endopterygota</taxon>
        <taxon>Hymenoptera</taxon>
        <taxon>Apocrita</taxon>
        <taxon>Proctotrupomorpha</taxon>
        <taxon>Chalcidoidea</taxon>
        <taxon>Trichogrammatidae</taxon>
        <taxon>Trichogramma</taxon>
    </lineage>
</organism>
<dbReference type="EMBL" id="JBJJXI010000032">
    <property type="protein sequence ID" value="KAL3402982.1"/>
    <property type="molecule type" value="Genomic_DNA"/>
</dbReference>
<sequence>MINRTYPKDKYLVKFGLEGKAKQFLDPRMTCQSEPKETGFSRLFEDERGNICVSTVCVRVSEVVDVPYEGSSYVRFESKCFGPEDFKNVIKLEAKIVDKADGIDHHQYIPSYEYDMSNKYDEAKVCTRL</sequence>